<evidence type="ECO:0000313" key="1">
    <source>
        <dbReference type="EMBL" id="KKO73933.1"/>
    </source>
</evidence>
<name>A0A0F9WLH6_9MICR</name>
<sequence length="40" mass="4859">REIKTNKYDKIGNGDVCRKKTFNSLLILPKFRQYYFFPDT</sequence>
<dbReference type="GeneID" id="36319112"/>
<gene>
    <name evidence="1" type="ORF">AAJ76_1680002</name>
</gene>
<keyword evidence="2" id="KW-1185">Reference proteome</keyword>
<dbReference type="EMBL" id="JPQZ01000168">
    <property type="protein sequence ID" value="KKO73933.1"/>
    <property type="molecule type" value="Genomic_DNA"/>
</dbReference>
<comment type="caution">
    <text evidence="1">The sequence shown here is derived from an EMBL/GenBank/DDBJ whole genome shotgun (WGS) entry which is preliminary data.</text>
</comment>
<dbReference type="VEuPathDB" id="MicrosporidiaDB:AAJ76_1680002"/>
<reference evidence="1 2" key="1">
    <citation type="journal article" date="2015" name="Environ. Microbiol.">
        <title>Genome analyses suggest the presence of polyploidy and recent human-driven expansions in eight global populations of the honeybee pathogen Nosema ceranae.</title>
        <authorList>
            <person name="Pelin A."/>
            <person name="Selman M."/>
            <person name="Aris-Brosou S."/>
            <person name="Farinelli L."/>
            <person name="Corradi N."/>
        </authorList>
    </citation>
    <scope>NUCLEOTIDE SEQUENCE [LARGE SCALE GENOMIC DNA]</scope>
    <source>
        <strain evidence="1 2">PA08 1199</strain>
    </source>
</reference>
<dbReference type="AlphaFoldDB" id="A0A0F9WLH6"/>
<proteinExistence type="predicted"/>
<evidence type="ECO:0000313" key="2">
    <source>
        <dbReference type="Proteomes" id="UP000034350"/>
    </source>
</evidence>
<feature type="non-terminal residue" evidence="1">
    <location>
        <position position="1"/>
    </location>
</feature>
<protein>
    <submittedName>
        <fullName evidence="1">Uncharacterized protein</fullName>
    </submittedName>
</protein>
<accession>A0A0F9WLH6</accession>
<dbReference type="Proteomes" id="UP000034350">
    <property type="component" value="Unassembled WGS sequence"/>
</dbReference>
<dbReference type="RefSeq" id="XP_024329675.1">
    <property type="nucleotide sequence ID" value="XM_024474202.1"/>
</dbReference>
<organism evidence="1 2">
    <name type="scientific">Vairimorpha ceranae</name>
    <dbReference type="NCBI Taxonomy" id="40302"/>
    <lineage>
        <taxon>Eukaryota</taxon>
        <taxon>Fungi</taxon>
        <taxon>Fungi incertae sedis</taxon>
        <taxon>Microsporidia</taxon>
        <taxon>Nosematidae</taxon>
        <taxon>Vairimorpha</taxon>
    </lineage>
</organism>